<dbReference type="OrthoDB" id="538223at2759"/>
<dbReference type="PANTHER" id="PTHR10039:SF16">
    <property type="entry name" value="GPI INOSITOL-DEACYLASE"/>
    <property type="match status" value="1"/>
</dbReference>
<evidence type="ECO:0000259" key="2">
    <source>
        <dbReference type="Pfam" id="PF24883"/>
    </source>
</evidence>
<name>G4TY54_SERID</name>
<dbReference type="STRING" id="1109443.G4TY54"/>
<proteinExistence type="predicted"/>
<dbReference type="HOGENOM" id="CLU_000288_6_5_1"/>
<dbReference type="InterPro" id="IPR056884">
    <property type="entry name" value="NPHP3-like_N"/>
</dbReference>
<sequence length="400" mass="45955">MRSSLEEQFRTLITDPLRHRQERVVLIVDAIDECKSGPQRRELLDTLAKAVQESRNVKIFITSRPDPVIESVLRPLSIKSKLEDRLHDIKHRDNVDDIAAYVHQSLYTVLPQDKRQRLIEKSSGLFIWASTACRMLNNEATLESHERIYDRLISADQTGDIDDVYKLILERIPPEHNAMLCNMLALLLAAFEPPTVYDLDDILQHTGIGGSAKALVQSLGSVLIEDKTTKTIQFRHPTLVEYLRRCCIAPIPENPNKVYIDIHNAHGQLSSWCFNNLESRKEGLKFNICGVESSFYRNRDFLDLEARISRSIRRNLRYSSLHWPFHIAQADIEWRSKLGNKIEQIIRAPYALYWMEVLSFVGGVSRAIDGLRAMIHNTVSASFQYILALDLTRHEDGRGD</sequence>
<organism evidence="3 4">
    <name type="scientific">Serendipita indica (strain DSM 11827)</name>
    <name type="common">Root endophyte fungus</name>
    <name type="synonym">Piriformospora indica</name>
    <dbReference type="NCBI Taxonomy" id="1109443"/>
    <lineage>
        <taxon>Eukaryota</taxon>
        <taxon>Fungi</taxon>
        <taxon>Dikarya</taxon>
        <taxon>Basidiomycota</taxon>
        <taxon>Agaricomycotina</taxon>
        <taxon>Agaricomycetes</taxon>
        <taxon>Sebacinales</taxon>
        <taxon>Serendipitaceae</taxon>
        <taxon>Serendipita</taxon>
    </lineage>
</organism>
<accession>G4TY54</accession>
<feature type="domain" description="Nephrocystin 3-like N-terminal" evidence="2">
    <location>
        <begin position="4"/>
        <end position="64"/>
    </location>
</feature>
<dbReference type="PANTHER" id="PTHR10039">
    <property type="entry name" value="AMELOGENIN"/>
    <property type="match status" value="1"/>
</dbReference>
<dbReference type="AlphaFoldDB" id="G4TY54"/>
<evidence type="ECO:0000313" key="3">
    <source>
        <dbReference type="EMBL" id="CCA76247.1"/>
    </source>
</evidence>
<dbReference type="InParanoid" id="G4TY54"/>
<dbReference type="eggNOG" id="KOG0266">
    <property type="taxonomic scope" value="Eukaryota"/>
</dbReference>
<evidence type="ECO:0000313" key="4">
    <source>
        <dbReference type="Proteomes" id="UP000007148"/>
    </source>
</evidence>
<dbReference type="EMBL" id="CAFZ01000665">
    <property type="protein sequence ID" value="CCA76247.1"/>
    <property type="molecule type" value="Genomic_DNA"/>
</dbReference>
<dbReference type="SUPFAM" id="SSF52540">
    <property type="entry name" value="P-loop containing nucleoside triphosphate hydrolases"/>
    <property type="match status" value="1"/>
</dbReference>
<comment type="caution">
    <text evidence="3">The sequence shown here is derived from an EMBL/GenBank/DDBJ whole genome shotgun (WGS) entry which is preliminary data.</text>
</comment>
<dbReference type="Gene3D" id="3.40.50.300">
    <property type="entry name" value="P-loop containing nucleotide triphosphate hydrolases"/>
    <property type="match status" value="1"/>
</dbReference>
<evidence type="ECO:0000256" key="1">
    <source>
        <dbReference type="ARBA" id="ARBA00022737"/>
    </source>
</evidence>
<dbReference type="InterPro" id="IPR027417">
    <property type="entry name" value="P-loop_NTPase"/>
</dbReference>
<gene>
    <name evidence="3" type="ORF">PIIN_10239</name>
</gene>
<dbReference type="Pfam" id="PF24883">
    <property type="entry name" value="NPHP3_N"/>
    <property type="match status" value="1"/>
</dbReference>
<keyword evidence="1" id="KW-0677">Repeat</keyword>
<dbReference type="Proteomes" id="UP000007148">
    <property type="component" value="Unassembled WGS sequence"/>
</dbReference>
<keyword evidence="4" id="KW-1185">Reference proteome</keyword>
<reference evidence="3 4" key="1">
    <citation type="journal article" date="2011" name="PLoS Pathog.">
        <title>Endophytic Life Strategies Decoded by Genome and Transcriptome Analyses of the Mutualistic Root Symbiont Piriformospora indica.</title>
        <authorList>
            <person name="Zuccaro A."/>
            <person name="Lahrmann U."/>
            <person name="Guldener U."/>
            <person name="Langen G."/>
            <person name="Pfiffi S."/>
            <person name="Biedenkopf D."/>
            <person name="Wong P."/>
            <person name="Samans B."/>
            <person name="Grimm C."/>
            <person name="Basiewicz M."/>
            <person name="Murat C."/>
            <person name="Martin F."/>
            <person name="Kogel K.H."/>
        </authorList>
    </citation>
    <scope>NUCLEOTIDE SEQUENCE [LARGE SCALE GENOMIC DNA]</scope>
    <source>
        <strain evidence="3 4">DSM 11827</strain>
    </source>
</reference>
<protein>
    <submittedName>
        <fullName evidence="3">Related to WD-repeat protein, putative-Talaromyces stipitatus</fullName>
    </submittedName>
</protein>